<feature type="repeat" description="PPR" evidence="2">
    <location>
        <begin position="5"/>
        <end position="39"/>
    </location>
</feature>
<dbReference type="InterPro" id="IPR046960">
    <property type="entry name" value="PPR_At4g14850-like_plant"/>
</dbReference>
<evidence type="ECO:0000313" key="4">
    <source>
        <dbReference type="Proteomes" id="UP000323000"/>
    </source>
</evidence>
<dbReference type="EMBL" id="VAHF01000001">
    <property type="protein sequence ID" value="TXG73329.1"/>
    <property type="molecule type" value="Genomic_DNA"/>
</dbReference>
<sequence>MIERNVVSWTAMVNEYSRFGLDDEAFRLFSDSIAYGIRANAKMFVCVINLCSHSAFCAFDGMSERDMVSWATMITALNKSEEKRLFQCSHKC</sequence>
<dbReference type="Gene3D" id="1.25.40.10">
    <property type="entry name" value="Tetratricopeptide repeat domain"/>
    <property type="match status" value="1"/>
</dbReference>
<dbReference type="GO" id="GO:0009451">
    <property type="term" value="P:RNA modification"/>
    <property type="evidence" value="ECO:0007669"/>
    <property type="project" value="InterPro"/>
</dbReference>
<dbReference type="PANTHER" id="PTHR47926">
    <property type="entry name" value="PENTATRICOPEPTIDE REPEAT-CONTAINING PROTEIN"/>
    <property type="match status" value="1"/>
</dbReference>
<keyword evidence="4" id="KW-1185">Reference proteome</keyword>
<protein>
    <recommendedName>
        <fullName evidence="5">Pentatricopeptide repeat-containing protein</fullName>
    </recommendedName>
</protein>
<organism evidence="3 4">
    <name type="scientific">Acer yangbiense</name>
    <dbReference type="NCBI Taxonomy" id="1000413"/>
    <lineage>
        <taxon>Eukaryota</taxon>
        <taxon>Viridiplantae</taxon>
        <taxon>Streptophyta</taxon>
        <taxon>Embryophyta</taxon>
        <taxon>Tracheophyta</taxon>
        <taxon>Spermatophyta</taxon>
        <taxon>Magnoliopsida</taxon>
        <taxon>eudicotyledons</taxon>
        <taxon>Gunneridae</taxon>
        <taxon>Pentapetalae</taxon>
        <taxon>rosids</taxon>
        <taxon>malvids</taxon>
        <taxon>Sapindales</taxon>
        <taxon>Sapindaceae</taxon>
        <taxon>Hippocastanoideae</taxon>
        <taxon>Acereae</taxon>
        <taxon>Acer</taxon>
    </lineage>
</organism>
<dbReference type="Pfam" id="PF01535">
    <property type="entry name" value="PPR"/>
    <property type="match status" value="1"/>
</dbReference>
<evidence type="ECO:0000256" key="1">
    <source>
        <dbReference type="ARBA" id="ARBA00022737"/>
    </source>
</evidence>
<dbReference type="OrthoDB" id="9990610at2759"/>
<proteinExistence type="predicted"/>
<evidence type="ECO:0008006" key="5">
    <source>
        <dbReference type="Google" id="ProtNLM"/>
    </source>
</evidence>
<dbReference type="PANTHER" id="PTHR47926:SF347">
    <property type="entry name" value="PENTATRICOPEPTIDE REPEAT-CONTAINING PROTEIN"/>
    <property type="match status" value="1"/>
</dbReference>
<dbReference type="InterPro" id="IPR002885">
    <property type="entry name" value="PPR_rpt"/>
</dbReference>
<dbReference type="GO" id="GO:0003723">
    <property type="term" value="F:RNA binding"/>
    <property type="evidence" value="ECO:0007669"/>
    <property type="project" value="InterPro"/>
</dbReference>
<gene>
    <name evidence="3" type="ORF">EZV62_001908</name>
</gene>
<evidence type="ECO:0000256" key="2">
    <source>
        <dbReference type="PROSITE-ProRule" id="PRU00708"/>
    </source>
</evidence>
<comment type="caution">
    <text evidence="3">The sequence shown here is derived from an EMBL/GenBank/DDBJ whole genome shotgun (WGS) entry which is preliminary data.</text>
</comment>
<dbReference type="Proteomes" id="UP000323000">
    <property type="component" value="Chromosome 1"/>
</dbReference>
<dbReference type="PROSITE" id="PS51375">
    <property type="entry name" value="PPR"/>
    <property type="match status" value="1"/>
</dbReference>
<keyword evidence="1" id="KW-0677">Repeat</keyword>
<reference evidence="4" key="1">
    <citation type="journal article" date="2019" name="Gigascience">
        <title>De novo genome assembly of the endangered Acer yangbiense, a plant species with extremely small populations endemic to Yunnan Province, China.</title>
        <authorList>
            <person name="Yang J."/>
            <person name="Wariss H.M."/>
            <person name="Tao L."/>
            <person name="Zhang R."/>
            <person name="Yun Q."/>
            <person name="Hollingsworth P."/>
            <person name="Dao Z."/>
            <person name="Luo G."/>
            <person name="Guo H."/>
            <person name="Ma Y."/>
            <person name="Sun W."/>
        </authorList>
    </citation>
    <scope>NUCLEOTIDE SEQUENCE [LARGE SCALE GENOMIC DNA]</scope>
    <source>
        <strain evidence="4">cv. Malutang</strain>
    </source>
</reference>
<accession>A0A5C7IW74</accession>
<evidence type="ECO:0000313" key="3">
    <source>
        <dbReference type="EMBL" id="TXG73329.1"/>
    </source>
</evidence>
<dbReference type="InterPro" id="IPR011990">
    <property type="entry name" value="TPR-like_helical_dom_sf"/>
</dbReference>
<name>A0A5C7IW74_9ROSI</name>
<dbReference type="AlphaFoldDB" id="A0A5C7IW74"/>